<sequence length="217" mass="26093">MFWSELFDDNHHQSFYFSSLALNELEDEDEIIKRAYQILLIFEGIFKLCEKRSKKYFKLDALYDFQTKKLIAAPINEPEIFFIDFDISKLKNSPKIITNNQAYDLFSKVIKSEYLTNLFFLLSRNTDYKLLYMIYDDIKYFLKKEDSLDLLKEFESDIKIFTHTANNYEVLGYFARHGRTSQQPPKKVISLEDSTELIYKIVYKVLYEKFNIILYRL</sequence>
<organism evidence="1 2">
    <name type="scientific">Chryseobacterium antibioticum</name>
    <dbReference type="NCBI Taxonomy" id="2728847"/>
    <lineage>
        <taxon>Bacteria</taxon>
        <taxon>Pseudomonadati</taxon>
        <taxon>Bacteroidota</taxon>
        <taxon>Flavobacteriia</taxon>
        <taxon>Flavobacteriales</taxon>
        <taxon>Weeksellaceae</taxon>
        <taxon>Chryseobacterium group</taxon>
        <taxon>Chryseobacterium</taxon>
    </lineage>
</organism>
<gene>
    <name evidence="1" type="ORF">HHL23_05115</name>
</gene>
<evidence type="ECO:0000313" key="1">
    <source>
        <dbReference type="EMBL" id="NML69171.1"/>
    </source>
</evidence>
<dbReference type="Proteomes" id="UP000544054">
    <property type="component" value="Unassembled WGS sequence"/>
</dbReference>
<dbReference type="EMBL" id="JABBGI010000005">
    <property type="protein sequence ID" value="NML69171.1"/>
    <property type="molecule type" value="Genomic_DNA"/>
</dbReference>
<reference evidence="1 2" key="1">
    <citation type="submission" date="2020-04" db="EMBL/GenBank/DDBJ databases">
        <title>Chryseobacterium sp. RP-3-3 sp. nov., isolated from Jeju soil.</title>
        <authorList>
            <person name="Dahal R.H."/>
        </authorList>
    </citation>
    <scope>NUCLEOTIDE SEQUENCE [LARGE SCALE GENOMIC DNA]</scope>
    <source>
        <strain evidence="1 2">RP-3-3</strain>
    </source>
</reference>
<name>A0A7Y0AKR3_9FLAO</name>
<proteinExistence type="predicted"/>
<dbReference type="RefSeq" id="WP_169233738.1">
    <property type="nucleotide sequence ID" value="NZ_JABBGI010000005.1"/>
</dbReference>
<comment type="caution">
    <text evidence="1">The sequence shown here is derived from an EMBL/GenBank/DDBJ whole genome shotgun (WGS) entry which is preliminary data.</text>
</comment>
<accession>A0A7Y0AKR3</accession>
<evidence type="ECO:0000313" key="2">
    <source>
        <dbReference type="Proteomes" id="UP000544054"/>
    </source>
</evidence>
<protein>
    <submittedName>
        <fullName evidence="1">Uncharacterized protein</fullName>
    </submittedName>
</protein>
<keyword evidence="2" id="KW-1185">Reference proteome</keyword>
<dbReference type="AlphaFoldDB" id="A0A7Y0AKR3"/>